<evidence type="ECO:0000313" key="2">
    <source>
        <dbReference type="Proteomes" id="UP000295264"/>
    </source>
</evidence>
<protein>
    <submittedName>
        <fullName evidence="1">Uncharacterized protein</fullName>
    </submittedName>
</protein>
<evidence type="ECO:0000313" key="1">
    <source>
        <dbReference type="EMBL" id="TEA38079.1"/>
    </source>
</evidence>
<dbReference type="EMBL" id="QWLN02004805">
    <property type="protein sequence ID" value="TEA38079.1"/>
    <property type="molecule type" value="Genomic_DNA"/>
</dbReference>
<sequence length="64" mass="7345">MEHTRTSKAKLAFCEQQFCQNSLALCLYGIKSKDLPPLRIFPISCSHHKLELEIKRNAEETLIA</sequence>
<proteinExistence type="predicted"/>
<comment type="caution">
    <text evidence="1">The sequence shown here is derived from an EMBL/GenBank/DDBJ whole genome shotgun (WGS) entry which is preliminary data.</text>
</comment>
<name>A0A484GRF0_SOUCH</name>
<organism evidence="1 2">
    <name type="scientific">Sousa chinensis</name>
    <name type="common">Indo-pacific humpbacked dolphin</name>
    <name type="synonym">Steno chinensis</name>
    <dbReference type="NCBI Taxonomy" id="103600"/>
    <lineage>
        <taxon>Eukaryota</taxon>
        <taxon>Metazoa</taxon>
        <taxon>Chordata</taxon>
        <taxon>Craniata</taxon>
        <taxon>Vertebrata</taxon>
        <taxon>Euteleostomi</taxon>
        <taxon>Mammalia</taxon>
        <taxon>Eutheria</taxon>
        <taxon>Laurasiatheria</taxon>
        <taxon>Artiodactyla</taxon>
        <taxon>Whippomorpha</taxon>
        <taxon>Cetacea</taxon>
        <taxon>Odontoceti</taxon>
        <taxon>Delphinidae</taxon>
        <taxon>Sousa</taxon>
    </lineage>
</organism>
<gene>
    <name evidence="1" type="ORF">DBR06_SOUSAS5810010</name>
</gene>
<reference evidence="1 2" key="1">
    <citation type="journal article" date="2018" name="Genomics">
        <title>Molecular footprints of inshore aquatic adaptation in Indo-Pacific humpback dolphin (Sousa chinensis).</title>
        <authorList>
            <person name="Ming Y."/>
            <person name="Jian J."/>
            <person name="Yu F."/>
            <person name="Yu X."/>
            <person name="Wang J."/>
            <person name="Liu W."/>
        </authorList>
    </citation>
    <scope>NUCLEOTIDE SEQUENCE [LARGE SCALE GENOMIC DNA]</scope>
    <source>
        <strain evidence="1">MY-2018</strain>
        <tissue evidence="1">Skin</tissue>
    </source>
</reference>
<dbReference type="AlphaFoldDB" id="A0A484GRF0"/>
<accession>A0A484GRF0</accession>
<keyword evidence="2" id="KW-1185">Reference proteome</keyword>
<dbReference type="Proteomes" id="UP000295264">
    <property type="component" value="Unassembled WGS sequence"/>
</dbReference>